<dbReference type="RefSeq" id="WP_210596696.1">
    <property type="nucleotide sequence ID" value="NZ_JAGKSQ010000003.1"/>
</dbReference>
<evidence type="ECO:0000259" key="1">
    <source>
        <dbReference type="PROSITE" id="PS51350"/>
    </source>
</evidence>
<dbReference type="Proteomes" id="UP000678228">
    <property type="component" value="Unassembled WGS sequence"/>
</dbReference>
<sequence>MKVKVLKPIFGETATKLVNTAGAFPETILIKKDHWVIDAKSLLGLLAISLQPDHEVILEVSDSEDTAPLDALLAIGIFEKI</sequence>
<comment type="caution">
    <text evidence="2">The sequence shown here is derived from an EMBL/GenBank/DDBJ whole genome shotgun (WGS) entry which is preliminary data.</text>
</comment>
<evidence type="ECO:0000313" key="2">
    <source>
        <dbReference type="EMBL" id="MBP3950987.1"/>
    </source>
</evidence>
<dbReference type="PROSITE" id="PS51350">
    <property type="entry name" value="PTS_HPR_DOM"/>
    <property type="match status" value="1"/>
</dbReference>
<proteinExistence type="predicted"/>
<feature type="domain" description="HPr" evidence="1">
    <location>
        <begin position="1"/>
        <end position="81"/>
    </location>
</feature>
<dbReference type="EMBL" id="JAGKSQ010000003">
    <property type="protein sequence ID" value="MBP3950987.1"/>
    <property type="molecule type" value="Genomic_DNA"/>
</dbReference>
<dbReference type="AlphaFoldDB" id="A0A940WUP9"/>
<evidence type="ECO:0000313" key="3">
    <source>
        <dbReference type="Proteomes" id="UP000678228"/>
    </source>
</evidence>
<dbReference type="InterPro" id="IPR035895">
    <property type="entry name" value="HPr-like_sf"/>
</dbReference>
<organism evidence="2 3">
    <name type="scientific">Halalkalibacter suaedae</name>
    <dbReference type="NCBI Taxonomy" id="2822140"/>
    <lineage>
        <taxon>Bacteria</taxon>
        <taxon>Bacillati</taxon>
        <taxon>Bacillota</taxon>
        <taxon>Bacilli</taxon>
        <taxon>Bacillales</taxon>
        <taxon>Bacillaceae</taxon>
        <taxon>Halalkalibacter</taxon>
    </lineage>
</organism>
<name>A0A940WUP9_9BACI</name>
<reference evidence="2" key="1">
    <citation type="submission" date="2021-03" db="EMBL/GenBank/DDBJ databases">
        <title>Bacillus suaedae sp. nov., isolated from Suaeda aralocaspica.</title>
        <authorList>
            <person name="Lei R.F.R."/>
        </authorList>
    </citation>
    <scope>NUCLEOTIDE SEQUENCE</scope>
    <source>
        <strain evidence="2">YZJH907-2</strain>
    </source>
</reference>
<dbReference type="Pfam" id="PF00381">
    <property type="entry name" value="PTS-HPr"/>
    <property type="match status" value="1"/>
</dbReference>
<accession>A0A940WUP9</accession>
<protein>
    <submittedName>
        <fullName evidence="2">HPr family phosphocarrier protein</fullName>
    </submittedName>
</protein>
<dbReference type="Gene3D" id="3.30.1340.10">
    <property type="entry name" value="HPr-like"/>
    <property type="match status" value="1"/>
</dbReference>
<dbReference type="InterPro" id="IPR000032">
    <property type="entry name" value="HPr-like"/>
</dbReference>
<keyword evidence="3" id="KW-1185">Reference proteome</keyword>
<dbReference type="SUPFAM" id="SSF55594">
    <property type="entry name" value="HPr-like"/>
    <property type="match status" value="1"/>
</dbReference>
<gene>
    <name evidence="2" type="ORF">J7W16_07555</name>
</gene>